<gene>
    <name evidence="2" type="ORF">IFDJLNFL_4477</name>
    <name evidence="3" type="ORF">MTDSW087_00573</name>
</gene>
<name>A0A564FTZ8_9HYPH</name>
<dbReference type="EMBL" id="CABFVH010000002">
    <property type="protein sequence ID" value="VUF10901.1"/>
    <property type="molecule type" value="Genomic_DNA"/>
</dbReference>
<keyword evidence="5" id="KW-1185">Reference proteome</keyword>
<dbReference type="AlphaFoldDB" id="A0A564FTZ8"/>
<proteinExistence type="predicted"/>
<protein>
    <submittedName>
        <fullName evidence="3">Uncharacterized protein</fullName>
    </submittedName>
</protein>
<evidence type="ECO:0000313" key="2">
    <source>
        <dbReference type="EMBL" id="GJD58556.1"/>
    </source>
</evidence>
<reference evidence="2" key="3">
    <citation type="submission" date="2021-08" db="EMBL/GenBank/DDBJ databases">
        <authorList>
            <person name="Tani A."/>
            <person name="Ola A."/>
            <person name="Ogura Y."/>
            <person name="Katsura K."/>
            <person name="Hayashi T."/>
        </authorList>
    </citation>
    <scope>NUCLEOTIDE SEQUENCE</scope>
    <source>
        <strain evidence="2">DSM 22415</strain>
    </source>
</reference>
<evidence type="ECO:0000313" key="4">
    <source>
        <dbReference type="Proteomes" id="UP000401717"/>
    </source>
</evidence>
<dbReference type="RefSeq" id="WP_144759931.1">
    <property type="nucleotide sequence ID" value="NZ_BPQI01000155.1"/>
</dbReference>
<evidence type="ECO:0000313" key="3">
    <source>
        <dbReference type="EMBL" id="VUF10901.1"/>
    </source>
</evidence>
<dbReference type="Proteomes" id="UP000401717">
    <property type="component" value="Unassembled WGS sequence"/>
</dbReference>
<feature type="region of interest" description="Disordered" evidence="1">
    <location>
        <begin position="58"/>
        <end position="80"/>
    </location>
</feature>
<organism evidence="3 4">
    <name type="scientific">Methylobacterium dankookense</name>
    <dbReference type="NCBI Taxonomy" id="560405"/>
    <lineage>
        <taxon>Bacteria</taxon>
        <taxon>Pseudomonadati</taxon>
        <taxon>Pseudomonadota</taxon>
        <taxon>Alphaproteobacteria</taxon>
        <taxon>Hyphomicrobiales</taxon>
        <taxon>Methylobacteriaceae</taxon>
        <taxon>Methylobacterium</taxon>
    </lineage>
</organism>
<reference evidence="2" key="2">
    <citation type="journal article" date="2021" name="Front. Microbiol.">
        <title>Comprehensive Comparative Genomics and Phenotyping of Methylobacterium Species.</title>
        <authorList>
            <person name="Alessa O."/>
            <person name="Ogura Y."/>
            <person name="Fujitani Y."/>
            <person name="Takami H."/>
            <person name="Hayashi T."/>
            <person name="Sahin N."/>
            <person name="Tani A."/>
        </authorList>
    </citation>
    <scope>NUCLEOTIDE SEQUENCE</scope>
    <source>
        <strain evidence="2">DSM 22415</strain>
    </source>
</reference>
<dbReference type="Proteomes" id="UP001055303">
    <property type="component" value="Unassembled WGS sequence"/>
</dbReference>
<accession>A0A564FTZ8</accession>
<evidence type="ECO:0000313" key="5">
    <source>
        <dbReference type="Proteomes" id="UP001055303"/>
    </source>
</evidence>
<sequence length="171" mass="19060">MSRNRVRRSFTVETKARGRQAPAFLPVRAALLENKSERSASRLFEAATAPCAERPEPRRILPSLISPPVAEPEPEPVREVEAPLPRVRRVAVRQSKPKLEAEPKAQPRAAKALPVAAAKVPSAPAAASVQPAMLPLRTAEAADRAPRRPRRESEDLRLGERWKRRLPRVCW</sequence>
<evidence type="ECO:0000256" key="1">
    <source>
        <dbReference type="SAM" id="MobiDB-lite"/>
    </source>
</evidence>
<dbReference type="OrthoDB" id="8002176at2"/>
<dbReference type="EMBL" id="BPQI01000155">
    <property type="protein sequence ID" value="GJD58556.1"/>
    <property type="molecule type" value="Genomic_DNA"/>
</dbReference>
<reference evidence="3 4" key="1">
    <citation type="submission" date="2019-06" db="EMBL/GenBank/DDBJ databases">
        <authorList>
            <person name="Rodrigo-Torres L."/>
            <person name="Arahal R. D."/>
            <person name="Lucena T."/>
        </authorList>
    </citation>
    <scope>NUCLEOTIDE SEQUENCE [LARGE SCALE GENOMIC DNA]</scope>
    <source>
        <strain evidence="3 4">SW08-7</strain>
    </source>
</reference>